<feature type="chain" id="PRO_5002079005" description="DNase1 protein" evidence="1">
    <location>
        <begin position="20"/>
        <end position="162"/>
    </location>
</feature>
<evidence type="ECO:0000313" key="2">
    <source>
        <dbReference type="EMBL" id="KHO01471.1"/>
    </source>
</evidence>
<keyword evidence="3" id="KW-1185">Reference proteome</keyword>
<dbReference type="RefSeq" id="XP_040682536.1">
    <property type="nucleotide sequence ID" value="XM_040819271.1"/>
</dbReference>
<feature type="signal peptide" evidence="1">
    <location>
        <begin position="1"/>
        <end position="19"/>
    </location>
</feature>
<sequence length="162" mass="17438">MHFATTALGLLASAAAASAASVTFVNTDGLSRSVIFTPSPGSDNIETLAIDNFQNKTVQFPDSWEGNFFAHQKGQDAKPGMLGEVRFGGWNGLTYFDVSAIVNPDDKENIKQMWPANKKSPTSGCHKFPCNDAYYLPDDVQTKVTDEVDLKCSLGTGTSPLI</sequence>
<evidence type="ECO:0000256" key="1">
    <source>
        <dbReference type="SAM" id="SignalP"/>
    </source>
</evidence>
<dbReference type="GeneID" id="63734927"/>
<dbReference type="STRING" id="1081103.A0A0B2X844"/>
<dbReference type="OrthoDB" id="3513524at2759"/>
<keyword evidence="1" id="KW-0732">Signal</keyword>
<organism evidence="2 3">
    <name type="scientific">Metarhizium album (strain ARSEF 1941)</name>
    <dbReference type="NCBI Taxonomy" id="1081103"/>
    <lineage>
        <taxon>Eukaryota</taxon>
        <taxon>Fungi</taxon>
        <taxon>Dikarya</taxon>
        <taxon>Ascomycota</taxon>
        <taxon>Pezizomycotina</taxon>
        <taxon>Sordariomycetes</taxon>
        <taxon>Hypocreomycetidae</taxon>
        <taxon>Hypocreales</taxon>
        <taxon>Clavicipitaceae</taxon>
        <taxon>Metarhizium</taxon>
    </lineage>
</organism>
<accession>A0A0B2X844</accession>
<dbReference type="Proteomes" id="UP000030816">
    <property type="component" value="Unassembled WGS sequence"/>
</dbReference>
<gene>
    <name evidence="2" type="ORF">MAM_00472</name>
</gene>
<evidence type="ECO:0008006" key="4">
    <source>
        <dbReference type="Google" id="ProtNLM"/>
    </source>
</evidence>
<dbReference type="EMBL" id="AZHE01000001">
    <property type="protein sequence ID" value="KHO01471.1"/>
    <property type="molecule type" value="Genomic_DNA"/>
</dbReference>
<proteinExistence type="predicted"/>
<evidence type="ECO:0000313" key="3">
    <source>
        <dbReference type="Proteomes" id="UP000030816"/>
    </source>
</evidence>
<reference evidence="2 3" key="1">
    <citation type="journal article" date="2014" name="Proc. Natl. Acad. Sci. U.S.A.">
        <title>Trajectory and genomic determinants of fungal-pathogen speciation and host adaptation.</title>
        <authorList>
            <person name="Hu X."/>
            <person name="Xiao G."/>
            <person name="Zheng P."/>
            <person name="Shang Y."/>
            <person name="Su Y."/>
            <person name="Zhang X."/>
            <person name="Liu X."/>
            <person name="Zhan S."/>
            <person name="St Leger R.J."/>
            <person name="Wang C."/>
        </authorList>
    </citation>
    <scope>NUCLEOTIDE SEQUENCE [LARGE SCALE GENOMIC DNA]</scope>
    <source>
        <strain evidence="2 3">ARSEF 1941</strain>
    </source>
</reference>
<protein>
    <recommendedName>
        <fullName evidence="4">DNase1 protein</fullName>
    </recommendedName>
</protein>
<dbReference type="AlphaFoldDB" id="A0A0B2X844"/>
<name>A0A0B2X844_METAS</name>
<comment type="caution">
    <text evidence="2">The sequence shown here is derived from an EMBL/GenBank/DDBJ whole genome shotgun (WGS) entry which is preliminary data.</text>
</comment>
<dbReference type="HOGENOM" id="CLU_120092_0_0_1"/>